<evidence type="ECO:0000256" key="1">
    <source>
        <dbReference type="SAM" id="Phobius"/>
    </source>
</evidence>
<keyword evidence="1" id="KW-1133">Transmembrane helix</keyword>
<reference evidence="2 3" key="1">
    <citation type="journal article" date="2019" name="Sci. Transl. Med.">
        <title>Quorum sensing between bacterial species on the skin protects against epidermal injury in atopic dermatitis.</title>
        <authorList>
            <person name="Williams M.R."/>
        </authorList>
    </citation>
    <scope>NUCLEOTIDE SEQUENCE [LARGE SCALE GENOMIC DNA]</scope>
    <source>
        <strain evidence="2 3">H8</strain>
    </source>
</reference>
<organism evidence="2 3">
    <name type="scientific">Staphylococcus capitis</name>
    <dbReference type="NCBI Taxonomy" id="29388"/>
    <lineage>
        <taxon>Bacteria</taxon>
        <taxon>Bacillati</taxon>
        <taxon>Bacillota</taxon>
        <taxon>Bacilli</taxon>
        <taxon>Bacillales</taxon>
        <taxon>Staphylococcaceae</taxon>
        <taxon>Staphylococcus</taxon>
    </lineage>
</organism>
<dbReference type="AlphaFoldDB" id="A0A7Z7YSX1"/>
<protein>
    <submittedName>
        <fullName evidence="2">Sulfite exporter TauE/SafE family protein</fullName>
    </submittedName>
</protein>
<accession>A0A7Z7YSX1</accession>
<sequence length="50" mass="5922">LLSYFVKDNTISNTVRFIIILAIIILLVFQVVRNKKLSFSYKKSRVNKYN</sequence>
<evidence type="ECO:0000313" key="3">
    <source>
        <dbReference type="Proteomes" id="UP000291949"/>
    </source>
</evidence>
<name>A0A7Z7YSX1_STACP</name>
<gene>
    <name evidence="2" type="ORF">EQ811_14690</name>
</gene>
<dbReference type="Proteomes" id="UP000291949">
    <property type="component" value="Unassembled WGS sequence"/>
</dbReference>
<evidence type="ECO:0000313" key="2">
    <source>
        <dbReference type="EMBL" id="TBW70363.1"/>
    </source>
</evidence>
<feature type="non-terminal residue" evidence="2">
    <location>
        <position position="1"/>
    </location>
</feature>
<keyword evidence="1" id="KW-0472">Membrane</keyword>
<feature type="transmembrane region" description="Helical" evidence="1">
    <location>
        <begin position="15"/>
        <end position="32"/>
    </location>
</feature>
<dbReference type="EMBL" id="SCHC01000403">
    <property type="protein sequence ID" value="TBW70363.1"/>
    <property type="molecule type" value="Genomic_DNA"/>
</dbReference>
<comment type="caution">
    <text evidence="2">The sequence shown here is derived from an EMBL/GenBank/DDBJ whole genome shotgun (WGS) entry which is preliminary data.</text>
</comment>
<proteinExistence type="predicted"/>
<keyword evidence="1" id="KW-0812">Transmembrane</keyword>